<reference evidence="6 7" key="1">
    <citation type="submission" date="2024-02" db="EMBL/GenBank/DDBJ databases">
        <title>De novo assembly and annotation of 12 fungi associated with fruit tree decline syndrome in Ontario, Canada.</title>
        <authorList>
            <person name="Sulman M."/>
            <person name="Ellouze W."/>
            <person name="Ilyukhin E."/>
        </authorList>
    </citation>
    <scope>NUCLEOTIDE SEQUENCE [LARGE SCALE GENOMIC DNA]</scope>
    <source>
        <strain evidence="6 7">M11/M66-122</strain>
    </source>
</reference>
<dbReference type="EMBL" id="JAKJXP020000086">
    <property type="protein sequence ID" value="KAK7747783.1"/>
    <property type="molecule type" value="Genomic_DNA"/>
</dbReference>
<accession>A0AAN9YJT6</accession>
<dbReference type="Gene3D" id="3.40.50.150">
    <property type="entry name" value="Vaccinia Virus protein VP39"/>
    <property type="match status" value="1"/>
</dbReference>
<dbReference type="AlphaFoldDB" id="A0AAN9YJT6"/>
<dbReference type="InterPro" id="IPR041698">
    <property type="entry name" value="Methyltransf_25"/>
</dbReference>
<evidence type="ECO:0000256" key="1">
    <source>
        <dbReference type="ARBA" id="ARBA00005179"/>
    </source>
</evidence>
<dbReference type="Pfam" id="PF13649">
    <property type="entry name" value="Methyltransf_25"/>
    <property type="match status" value="1"/>
</dbReference>
<name>A0AAN9YJT6_9PEZI</name>
<keyword evidence="2" id="KW-0808">Transferase</keyword>
<keyword evidence="3" id="KW-0949">S-adenosyl-L-methionine</keyword>
<dbReference type="SUPFAM" id="SSF53335">
    <property type="entry name" value="S-adenosyl-L-methionine-dependent methyltransferases"/>
    <property type="match status" value="1"/>
</dbReference>
<evidence type="ECO:0000256" key="4">
    <source>
        <dbReference type="ARBA" id="ARBA00038314"/>
    </source>
</evidence>
<evidence type="ECO:0000259" key="5">
    <source>
        <dbReference type="Pfam" id="PF13649"/>
    </source>
</evidence>
<protein>
    <recommendedName>
        <fullName evidence="5">Methyltransferase domain-containing protein</fullName>
    </recommendedName>
</protein>
<evidence type="ECO:0000256" key="2">
    <source>
        <dbReference type="ARBA" id="ARBA00022679"/>
    </source>
</evidence>
<dbReference type="PANTHER" id="PTHR35897">
    <property type="entry name" value="METHYLTRANSFERASE AUSD"/>
    <property type="match status" value="1"/>
</dbReference>
<evidence type="ECO:0000256" key="3">
    <source>
        <dbReference type="ARBA" id="ARBA00022691"/>
    </source>
</evidence>
<dbReference type="GO" id="GO:0008757">
    <property type="term" value="F:S-adenosylmethionine-dependent methyltransferase activity"/>
    <property type="evidence" value="ECO:0007669"/>
    <property type="project" value="InterPro"/>
</dbReference>
<keyword evidence="7" id="KW-1185">Reference proteome</keyword>
<gene>
    <name evidence="6" type="ORF">SLS62_008819</name>
</gene>
<evidence type="ECO:0000313" key="6">
    <source>
        <dbReference type="EMBL" id="KAK7747783.1"/>
    </source>
</evidence>
<feature type="domain" description="Methyltransferase" evidence="5">
    <location>
        <begin position="94"/>
        <end position="199"/>
    </location>
</feature>
<comment type="caution">
    <text evidence="6">The sequence shown here is derived from an EMBL/GenBank/DDBJ whole genome shotgun (WGS) entry which is preliminary data.</text>
</comment>
<comment type="pathway">
    <text evidence="1">Secondary metabolite biosynthesis.</text>
</comment>
<dbReference type="PANTHER" id="PTHR35897:SF1">
    <property type="entry name" value="METHYLTRANSFERASE AUSD"/>
    <property type="match status" value="1"/>
</dbReference>
<dbReference type="InterPro" id="IPR051654">
    <property type="entry name" value="Meroterpenoid_MTases"/>
</dbReference>
<sequence length="279" mass="31300">MAATNDTSSPERNRGWYQEYLTEVNEPIRKLLENYSKIPSSEVVNHVNDIRERGFAANPYPCIGLYRFANLTLITLPSYKDIVKRLKAPGATYLDIGCCFGQDLRQLVYDGVPSQHLIGLDIEGALMALGYEFFLDRETLRSRFVIADVFKGAALGQMWTDLERRGIDVLHCSAFFHLFTLEEQVTAAKQIAPLVKEGGVIVGRQIGSVKPGNVPAIKAGSVSYRHDLKTFDSMWKKVGEATQTRWKVEGILDMIGINPDSPVEDANSRRLLFTVTRLE</sequence>
<evidence type="ECO:0000313" key="7">
    <source>
        <dbReference type="Proteomes" id="UP001320420"/>
    </source>
</evidence>
<dbReference type="InterPro" id="IPR029063">
    <property type="entry name" value="SAM-dependent_MTases_sf"/>
</dbReference>
<proteinExistence type="inferred from homology"/>
<organism evidence="6 7">
    <name type="scientific">Diatrype stigma</name>
    <dbReference type="NCBI Taxonomy" id="117547"/>
    <lineage>
        <taxon>Eukaryota</taxon>
        <taxon>Fungi</taxon>
        <taxon>Dikarya</taxon>
        <taxon>Ascomycota</taxon>
        <taxon>Pezizomycotina</taxon>
        <taxon>Sordariomycetes</taxon>
        <taxon>Xylariomycetidae</taxon>
        <taxon>Xylariales</taxon>
        <taxon>Diatrypaceae</taxon>
        <taxon>Diatrype</taxon>
    </lineage>
</organism>
<comment type="similarity">
    <text evidence="4">Belongs to the class I-like SAM-binding methyltransferase superfamily.</text>
</comment>
<dbReference type="Proteomes" id="UP001320420">
    <property type="component" value="Unassembled WGS sequence"/>
</dbReference>